<dbReference type="Proteomes" id="UP001201812">
    <property type="component" value="Unassembled WGS sequence"/>
</dbReference>
<proteinExistence type="predicted"/>
<feature type="region of interest" description="Disordered" evidence="1">
    <location>
        <begin position="89"/>
        <end position="112"/>
    </location>
</feature>
<evidence type="ECO:0000256" key="1">
    <source>
        <dbReference type="SAM" id="MobiDB-lite"/>
    </source>
</evidence>
<gene>
    <name evidence="2" type="ORF">DdX_13351</name>
</gene>
<accession>A0AAD4QWL8</accession>
<evidence type="ECO:0000313" key="3">
    <source>
        <dbReference type="Proteomes" id="UP001201812"/>
    </source>
</evidence>
<organism evidence="2 3">
    <name type="scientific">Ditylenchus destructor</name>
    <dbReference type="NCBI Taxonomy" id="166010"/>
    <lineage>
        <taxon>Eukaryota</taxon>
        <taxon>Metazoa</taxon>
        <taxon>Ecdysozoa</taxon>
        <taxon>Nematoda</taxon>
        <taxon>Chromadorea</taxon>
        <taxon>Rhabditida</taxon>
        <taxon>Tylenchina</taxon>
        <taxon>Tylenchomorpha</taxon>
        <taxon>Sphaerularioidea</taxon>
        <taxon>Anguinidae</taxon>
        <taxon>Anguininae</taxon>
        <taxon>Ditylenchus</taxon>
    </lineage>
</organism>
<name>A0AAD4QWL8_9BILA</name>
<reference evidence="2" key="1">
    <citation type="submission" date="2022-01" db="EMBL/GenBank/DDBJ databases">
        <title>Genome Sequence Resource for Two Populations of Ditylenchus destructor, the Migratory Endoparasitic Phytonematode.</title>
        <authorList>
            <person name="Zhang H."/>
            <person name="Lin R."/>
            <person name="Xie B."/>
        </authorList>
    </citation>
    <scope>NUCLEOTIDE SEQUENCE</scope>
    <source>
        <strain evidence="2">BazhouSP</strain>
    </source>
</reference>
<dbReference type="EMBL" id="JAKKPZ010000052">
    <property type="protein sequence ID" value="KAI1705910.1"/>
    <property type="molecule type" value="Genomic_DNA"/>
</dbReference>
<comment type="caution">
    <text evidence="2">The sequence shown here is derived from an EMBL/GenBank/DDBJ whole genome shotgun (WGS) entry which is preliminary data.</text>
</comment>
<feature type="compositionally biased region" description="Polar residues" evidence="1">
    <location>
        <begin position="93"/>
        <end position="104"/>
    </location>
</feature>
<evidence type="ECO:0000313" key="2">
    <source>
        <dbReference type="EMBL" id="KAI1705910.1"/>
    </source>
</evidence>
<dbReference type="AlphaFoldDB" id="A0AAD4QWL8"/>
<protein>
    <submittedName>
        <fullName evidence="2">Uncharacterized protein</fullName>
    </submittedName>
</protein>
<keyword evidence="3" id="KW-1185">Reference proteome</keyword>
<sequence length="124" mass="13256">MGVSISRQQPGTQLLFSTLTQRNVAPGTILVLPAKQSDKSGKNKSAFGAKANTLPAQVANQLPGAPLQTISDYSSGCFAYPTNFFGAPRMSQDEQSCSTSASEDSTARSKEDQERIRNIFCYGS</sequence>